<proteinExistence type="predicted"/>
<dbReference type="EMBL" id="JAVHNQ010000012">
    <property type="protein sequence ID" value="KAK6335640.1"/>
    <property type="molecule type" value="Genomic_DNA"/>
</dbReference>
<protein>
    <submittedName>
        <fullName evidence="2">Uncharacterized protein</fullName>
    </submittedName>
</protein>
<dbReference type="InterPro" id="IPR007822">
    <property type="entry name" value="LANC-like"/>
</dbReference>
<name>A0AAV9U4B3_9PEZI</name>
<comment type="caution">
    <text evidence="2">The sequence shown here is derived from an EMBL/GenBank/DDBJ whole genome shotgun (WGS) entry which is preliminary data.</text>
</comment>
<dbReference type="CDD" id="cd04794">
    <property type="entry name" value="euk_LANCL"/>
    <property type="match status" value="1"/>
</dbReference>
<organism evidence="2 3">
    <name type="scientific">Orbilia brochopaga</name>
    <dbReference type="NCBI Taxonomy" id="3140254"/>
    <lineage>
        <taxon>Eukaryota</taxon>
        <taxon>Fungi</taxon>
        <taxon>Dikarya</taxon>
        <taxon>Ascomycota</taxon>
        <taxon>Pezizomycotina</taxon>
        <taxon>Orbiliomycetes</taxon>
        <taxon>Orbiliales</taxon>
        <taxon>Orbiliaceae</taxon>
        <taxon>Orbilia</taxon>
    </lineage>
</organism>
<dbReference type="InterPro" id="IPR012341">
    <property type="entry name" value="6hp_glycosidase-like_sf"/>
</dbReference>
<keyword evidence="3" id="KW-1185">Reference proteome</keyword>
<reference evidence="2 3" key="1">
    <citation type="submission" date="2019-10" db="EMBL/GenBank/DDBJ databases">
        <authorList>
            <person name="Palmer J.M."/>
        </authorList>
    </citation>
    <scope>NUCLEOTIDE SEQUENCE [LARGE SCALE GENOMIC DNA]</scope>
    <source>
        <strain evidence="2 3">TWF696</strain>
    </source>
</reference>
<feature type="binding site" evidence="1">
    <location>
        <position position="278"/>
    </location>
    <ligand>
        <name>Zn(2+)</name>
        <dbReference type="ChEBI" id="CHEBI:29105"/>
    </ligand>
</feature>
<evidence type="ECO:0000313" key="2">
    <source>
        <dbReference type="EMBL" id="KAK6335640.1"/>
    </source>
</evidence>
<dbReference type="Gene3D" id="1.50.10.10">
    <property type="match status" value="1"/>
</dbReference>
<dbReference type="PANTHER" id="PTHR12736:SF7">
    <property type="entry name" value="LANC-LIKE PROTEIN 3"/>
    <property type="match status" value="1"/>
</dbReference>
<dbReference type="SMART" id="SM01260">
    <property type="entry name" value="LANC_like"/>
    <property type="match status" value="1"/>
</dbReference>
<dbReference type="Pfam" id="PF05147">
    <property type="entry name" value="LANC_like"/>
    <property type="match status" value="1"/>
</dbReference>
<dbReference type="AlphaFoldDB" id="A0AAV9U4B3"/>
<dbReference type="GO" id="GO:0031179">
    <property type="term" value="P:peptide modification"/>
    <property type="evidence" value="ECO:0007669"/>
    <property type="project" value="InterPro"/>
</dbReference>
<dbReference type="GO" id="GO:0005886">
    <property type="term" value="C:plasma membrane"/>
    <property type="evidence" value="ECO:0007669"/>
    <property type="project" value="TreeGrafter"/>
</dbReference>
<feature type="binding site" evidence="1">
    <location>
        <position position="326"/>
    </location>
    <ligand>
        <name>Zn(2+)</name>
        <dbReference type="ChEBI" id="CHEBI:29105"/>
    </ligand>
</feature>
<dbReference type="PRINTS" id="PR01950">
    <property type="entry name" value="LANCSUPER"/>
</dbReference>
<sequence>MAPELRPDPSFRYFINDAQYDSTRLAGSRNSALAHVNLLASLTDLVTTTPPTLPWSGTFANGLYCGLFAGPTSIAYLFLWLAKLNPTFTVNGKTPAEYCAAYLALNQDSYGPEETQRSGCSLNHEFMCYNAVKACHTQDLSYVRAFADNIAKLTLRPAFIEVLFGRAGLLALMRTMKYFLPESAEILDPHITDVIEHCLSYDPWTFGVRPDYQKRYIGAAHGDIGIIANIALSNPAYAPRVQPRLERILDLQLPDGNWPACDDDDGDDSDDKQLVQFCHGAPGMIWCLVAMQPYFPALQDRIDAAVDKAKGIVWEKGMLQKEPCLCHGITGNALTLTEPQRSYFLQFATPEEVKSGLEEGRFEKSSDGSGLWWSEAGRAWGWMMVDYDAGGRGDSLRDIGFPGVTSP</sequence>
<dbReference type="GO" id="GO:0005975">
    <property type="term" value="P:carbohydrate metabolic process"/>
    <property type="evidence" value="ECO:0007669"/>
    <property type="project" value="InterPro"/>
</dbReference>
<dbReference type="Proteomes" id="UP001375240">
    <property type="component" value="Unassembled WGS sequence"/>
</dbReference>
<feature type="binding site" evidence="1">
    <location>
        <position position="327"/>
    </location>
    <ligand>
        <name>Zn(2+)</name>
        <dbReference type="ChEBI" id="CHEBI:29105"/>
    </ligand>
</feature>
<dbReference type="GO" id="GO:0046872">
    <property type="term" value="F:metal ion binding"/>
    <property type="evidence" value="ECO:0007669"/>
    <property type="project" value="UniProtKB-KW"/>
</dbReference>
<accession>A0AAV9U4B3</accession>
<dbReference type="PANTHER" id="PTHR12736">
    <property type="entry name" value="LANC-LIKE PROTEIN"/>
    <property type="match status" value="1"/>
</dbReference>
<keyword evidence="1" id="KW-0479">Metal-binding</keyword>
<keyword evidence="1" id="KW-0862">Zinc</keyword>
<evidence type="ECO:0000313" key="3">
    <source>
        <dbReference type="Proteomes" id="UP001375240"/>
    </source>
</evidence>
<gene>
    <name evidence="2" type="ORF">TWF696_002407</name>
</gene>
<evidence type="ECO:0000256" key="1">
    <source>
        <dbReference type="PIRSR" id="PIRSR607822-1"/>
    </source>
</evidence>
<dbReference type="SUPFAM" id="SSF158745">
    <property type="entry name" value="LanC-like"/>
    <property type="match status" value="1"/>
</dbReference>